<feature type="signal peptide" evidence="2">
    <location>
        <begin position="1"/>
        <end position="19"/>
    </location>
</feature>
<gene>
    <name evidence="3" type="ORF">CVT24_007776</name>
</gene>
<feature type="compositionally biased region" description="Low complexity" evidence="1">
    <location>
        <begin position="161"/>
        <end position="170"/>
    </location>
</feature>
<name>A0A409YKW2_9AGAR</name>
<evidence type="ECO:0000313" key="4">
    <source>
        <dbReference type="Proteomes" id="UP000284842"/>
    </source>
</evidence>
<evidence type="ECO:0000256" key="1">
    <source>
        <dbReference type="SAM" id="MobiDB-lite"/>
    </source>
</evidence>
<feature type="region of interest" description="Disordered" evidence="1">
    <location>
        <begin position="147"/>
        <end position="186"/>
    </location>
</feature>
<reference evidence="3 4" key="1">
    <citation type="journal article" date="2018" name="Evol. Lett.">
        <title>Horizontal gene cluster transfer increased hallucinogenic mushroom diversity.</title>
        <authorList>
            <person name="Reynolds H.T."/>
            <person name="Vijayakumar V."/>
            <person name="Gluck-Thaler E."/>
            <person name="Korotkin H.B."/>
            <person name="Matheny P.B."/>
            <person name="Slot J.C."/>
        </authorList>
    </citation>
    <scope>NUCLEOTIDE SEQUENCE [LARGE SCALE GENOMIC DNA]</scope>
    <source>
        <strain evidence="3 4">2629</strain>
    </source>
</reference>
<dbReference type="OrthoDB" id="2966769at2759"/>
<keyword evidence="2" id="KW-0732">Signal</keyword>
<keyword evidence="4" id="KW-1185">Reference proteome</keyword>
<evidence type="ECO:0000313" key="3">
    <source>
        <dbReference type="EMBL" id="PPR03662.1"/>
    </source>
</evidence>
<organism evidence="3 4">
    <name type="scientific">Panaeolus cyanescens</name>
    <dbReference type="NCBI Taxonomy" id="181874"/>
    <lineage>
        <taxon>Eukaryota</taxon>
        <taxon>Fungi</taxon>
        <taxon>Dikarya</taxon>
        <taxon>Basidiomycota</taxon>
        <taxon>Agaricomycotina</taxon>
        <taxon>Agaricomycetes</taxon>
        <taxon>Agaricomycetidae</taxon>
        <taxon>Agaricales</taxon>
        <taxon>Agaricineae</taxon>
        <taxon>Galeropsidaceae</taxon>
        <taxon>Panaeolus</taxon>
    </lineage>
</organism>
<comment type="caution">
    <text evidence="3">The sequence shown here is derived from an EMBL/GenBank/DDBJ whole genome shotgun (WGS) entry which is preliminary data.</text>
</comment>
<accession>A0A409YKW2</accession>
<proteinExistence type="predicted"/>
<dbReference type="AlphaFoldDB" id="A0A409YKW2"/>
<dbReference type="InParanoid" id="A0A409YKW2"/>
<dbReference type="EMBL" id="NHTK01001041">
    <property type="protein sequence ID" value="PPR03662.1"/>
    <property type="molecule type" value="Genomic_DNA"/>
</dbReference>
<protein>
    <submittedName>
        <fullName evidence="3">Uncharacterized protein</fullName>
    </submittedName>
</protein>
<evidence type="ECO:0000256" key="2">
    <source>
        <dbReference type="SAM" id="SignalP"/>
    </source>
</evidence>
<sequence length="209" mass="22414">MTPYLTFLTLLTLLTTAHAAFNTPIQRGQDWVEQNSAGTWCYYPDALDPKRIDIACVGTKADMATVMQAHFNTTTSINYFSSSFQRYGGPEWPVDNTLGRVYICLTGRGGDGSYLTSCTITRTDNNYGGFTACKVEGQQQVVTDGCYEPNLPKPVNPGPTGRPSGGNRPSVGGGRGNNGNNFGSSPRSKAIHPGAYAAFFVASLAMFAL</sequence>
<dbReference type="Proteomes" id="UP000284842">
    <property type="component" value="Unassembled WGS sequence"/>
</dbReference>
<feature type="chain" id="PRO_5019331874" evidence="2">
    <location>
        <begin position="20"/>
        <end position="209"/>
    </location>
</feature>